<dbReference type="InterPro" id="IPR036170">
    <property type="entry name" value="YezG-like_sf"/>
</dbReference>
<evidence type="ECO:0008006" key="3">
    <source>
        <dbReference type="Google" id="ProtNLM"/>
    </source>
</evidence>
<gene>
    <name evidence="1" type="ORF">IFO68_18425</name>
</gene>
<protein>
    <recommendedName>
        <fullName evidence="3">DUF600 domain-containing protein</fullName>
    </recommendedName>
</protein>
<dbReference type="EMBL" id="JACYTP010000014">
    <property type="protein sequence ID" value="MBD8514661.1"/>
    <property type="molecule type" value="Genomic_DNA"/>
</dbReference>
<keyword evidence="2" id="KW-1185">Reference proteome</keyword>
<accession>A0ABR9BQV9</accession>
<name>A0ABR9BQV9_9GAMM</name>
<evidence type="ECO:0000313" key="1">
    <source>
        <dbReference type="EMBL" id="MBD8514661.1"/>
    </source>
</evidence>
<comment type="caution">
    <text evidence="1">The sequence shown here is derived from an EMBL/GenBank/DDBJ whole genome shotgun (WGS) entry which is preliminary data.</text>
</comment>
<sequence length="112" mass="12669">MNNPIAEQRKLIEQLYLVVKKSCPVDATSAKCRFEYDHGYEDGSLSVGSAFSYVASDEEFFPALDRELRRSVKDLVLQLHANMKAHTGGDWNAFTLFINEDGTVATKFEYPD</sequence>
<organism evidence="1 2">
    <name type="scientific">Photobacterium arenosum</name>
    <dbReference type="NCBI Taxonomy" id="2774143"/>
    <lineage>
        <taxon>Bacteria</taxon>
        <taxon>Pseudomonadati</taxon>
        <taxon>Pseudomonadota</taxon>
        <taxon>Gammaproteobacteria</taxon>
        <taxon>Vibrionales</taxon>
        <taxon>Vibrionaceae</taxon>
        <taxon>Photobacterium</taxon>
    </lineage>
</organism>
<reference evidence="1 2" key="1">
    <citation type="submission" date="2020-09" db="EMBL/GenBank/DDBJ databases">
        <title>Photobacterium sp. CAU 1568 isolated from sand of Sido Beach.</title>
        <authorList>
            <person name="Kim W."/>
        </authorList>
    </citation>
    <scope>NUCLEOTIDE SEQUENCE [LARGE SCALE GENOMIC DNA]</scope>
    <source>
        <strain evidence="1 2">CAU 1568</strain>
    </source>
</reference>
<dbReference type="RefSeq" id="WP_192017279.1">
    <property type="nucleotide sequence ID" value="NZ_JACYTP010000014.1"/>
</dbReference>
<dbReference type="Proteomes" id="UP000649768">
    <property type="component" value="Unassembled WGS sequence"/>
</dbReference>
<proteinExistence type="predicted"/>
<evidence type="ECO:0000313" key="2">
    <source>
        <dbReference type="Proteomes" id="UP000649768"/>
    </source>
</evidence>
<dbReference type="SUPFAM" id="SSF160424">
    <property type="entry name" value="BH3703-like"/>
    <property type="match status" value="1"/>
</dbReference>